<reference evidence="3" key="1">
    <citation type="submission" date="2022-11" db="EMBL/GenBank/DDBJ databases">
        <authorList>
            <person name="Petersen C."/>
        </authorList>
    </citation>
    <scope>NUCLEOTIDE SEQUENCE</scope>
    <source>
        <strain evidence="3">IBT 26290</strain>
    </source>
</reference>
<keyword evidence="1" id="KW-0732">Signal</keyword>
<comment type="caution">
    <text evidence="3">The sequence shown here is derived from an EMBL/GenBank/DDBJ whole genome shotgun (WGS) entry which is preliminary data.</text>
</comment>
<dbReference type="PANTHER" id="PTHR43784:SF3">
    <property type="entry name" value="GDSL FAMILY LIPASE"/>
    <property type="match status" value="1"/>
</dbReference>
<dbReference type="SUPFAM" id="SSF52266">
    <property type="entry name" value="SGNH hydrolase"/>
    <property type="match status" value="1"/>
</dbReference>
<dbReference type="RefSeq" id="XP_056539906.1">
    <property type="nucleotide sequence ID" value="XM_056690141.1"/>
</dbReference>
<dbReference type="OrthoDB" id="10071171at2759"/>
<dbReference type="InterPro" id="IPR053140">
    <property type="entry name" value="GDSL_Rv0518-like"/>
</dbReference>
<dbReference type="GeneID" id="81429317"/>
<dbReference type="InterPro" id="IPR013830">
    <property type="entry name" value="SGNH_hydro"/>
</dbReference>
<dbReference type="AlphaFoldDB" id="A0A9W9HT69"/>
<dbReference type="InterPro" id="IPR036514">
    <property type="entry name" value="SGNH_hydro_sf"/>
</dbReference>
<evidence type="ECO:0000313" key="4">
    <source>
        <dbReference type="Proteomes" id="UP001149163"/>
    </source>
</evidence>
<evidence type="ECO:0000256" key="1">
    <source>
        <dbReference type="SAM" id="SignalP"/>
    </source>
</evidence>
<evidence type="ECO:0000313" key="3">
    <source>
        <dbReference type="EMBL" id="KAJ5156917.1"/>
    </source>
</evidence>
<dbReference type="PANTHER" id="PTHR43784">
    <property type="entry name" value="GDSL-LIKE LIPASE/ACYLHYDROLASE, PUTATIVE (AFU_ORTHOLOGUE AFUA_2G00820)-RELATED"/>
    <property type="match status" value="1"/>
</dbReference>
<feature type="signal peptide" evidence="1">
    <location>
        <begin position="1"/>
        <end position="30"/>
    </location>
</feature>
<name>A0A9W9HT69_9EURO</name>
<feature type="chain" id="PRO_5040873376" description="SGNH hydrolase-type esterase domain-containing protein" evidence="1">
    <location>
        <begin position="31"/>
        <end position="343"/>
    </location>
</feature>
<protein>
    <recommendedName>
        <fullName evidence="2">SGNH hydrolase-type esterase domain-containing protein</fullName>
    </recommendedName>
</protein>
<dbReference type="Gene3D" id="3.40.50.1110">
    <property type="entry name" value="SGNH hydrolase"/>
    <property type="match status" value="1"/>
</dbReference>
<dbReference type="EMBL" id="JAPQKN010000006">
    <property type="protein sequence ID" value="KAJ5156917.1"/>
    <property type="molecule type" value="Genomic_DNA"/>
</dbReference>
<gene>
    <name evidence="3" type="ORF">N7482_008017</name>
</gene>
<organism evidence="3 4">
    <name type="scientific">Penicillium canariense</name>
    <dbReference type="NCBI Taxonomy" id="189055"/>
    <lineage>
        <taxon>Eukaryota</taxon>
        <taxon>Fungi</taxon>
        <taxon>Dikarya</taxon>
        <taxon>Ascomycota</taxon>
        <taxon>Pezizomycotina</taxon>
        <taxon>Eurotiomycetes</taxon>
        <taxon>Eurotiomycetidae</taxon>
        <taxon>Eurotiales</taxon>
        <taxon>Aspergillaceae</taxon>
        <taxon>Penicillium</taxon>
    </lineage>
</organism>
<sequence length="343" mass="36928">MTCRAPLGPLLRSGYSLLVVVALLAWMASARPLHRRAVEDRFHWVGIWSAMPQLVEPSNLPPVPFNGAAAVFSNSTIRQTIQIALDAQDIRLRVSNAFGVNDLSIPNVALSLPATQQAGTSALQVGSTTDVLFSGIPSIIIPAGGLAVSDPIQLAVATQSVVMIDMYLAHGQEGAAGRNRILHDSLGPNVVSRIDRDVLAQPGVKYAMLFEGVNDIDVADTDVPSQTEIGDQPIFAYRQLATRIHAAGLPFFGATITPFGSPSTSDYVQPYSEGREKRINAFNRESGVFDPVLDFDQVLRDAEAPGQLRAQYDSGDHLHPNEAGDQALADYFPLDLFVEWGAT</sequence>
<proteinExistence type="predicted"/>
<evidence type="ECO:0000259" key="2">
    <source>
        <dbReference type="Pfam" id="PF13472"/>
    </source>
</evidence>
<dbReference type="Pfam" id="PF13472">
    <property type="entry name" value="Lipase_GDSL_2"/>
    <property type="match status" value="1"/>
</dbReference>
<accession>A0A9W9HT69</accession>
<dbReference type="Proteomes" id="UP001149163">
    <property type="component" value="Unassembled WGS sequence"/>
</dbReference>
<feature type="domain" description="SGNH hydrolase-type esterase" evidence="2">
    <location>
        <begin position="186"/>
        <end position="327"/>
    </location>
</feature>
<reference evidence="3" key="2">
    <citation type="journal article" date="2023" name="IMA Fungus">
        <title>Comparative genomic study of the Penicillium genus elucidates a diverse pangenome and 15 lateral gene transfer events.</title>
        <authorList>
            <person name="Petersen C."/>
            <person name="Sorensen T."/>
            <person name="Nielsen M.R."/>
            <person name="Sondergaard T.E."/>
            <person name="Sorensen J.L."/>
            <person name="Fitzpatrick D.A."/>
            <person name="Frisvad J.C."/>
            <person name="Nielsen K.L."/>
        </authorList>
    </citation>
    <scope>NUCLEOTIDE SEQUENCE</scope>
    <source>
        <strain evidence="3">IBT 26290</strain>
    </source>
</reference>
<keyword evidence="4" id="KW-1185">Reference proteome</keyword>